<protein>
    <submittedName>
        <fullName evidence="3">Lipocln_cytosolic_FA-bd_dom domain-containing protein</fullName>
    </submittedName>
</protein>
<evidence type="ECO:0000313" key="2">
    <source>
        <dbReference type="Proteomes" id="UP000274131"/>
    </source>
</evidence>
<proteinExistence type="predicted"/>
<gene>
    <name evidence="1" type="ORF">EVEC_LOCUS4921</name>
</gene>
<organism evidence="3">
    <name type="scientific">Enterobius vermicularis</name>
    <name type="common">Human pinworm</name>
    <dbReference type="NCBI Taxonomy" id="51028"/>
    <lineage>
        <taxon>Eukaryota</taxon>
        <taxon>Metazoa</taxon>
        <taxon>Ecdysozoa</taxon>
        <taxon>Nematoda</taxon>
        <taxon>Chromadorea</taxon>
        <taxon>Rhabditida</taxon>
        <taxon>Spirurina</taxon>
        <taxon>Oxyuridomorpha</taxon>
        <taxon>Oxyuroidea</taxon>
        <taxon>Oxyuridae</taxon>
        <taxon>Enterobius</taxon>
    </lineage>
</organism>
<name>A0A0N4V512_ENTVE</name>
<dbReference type="WBParaSite" id="EVEC_0000529001-mRNA-1">
    <property type="protein sequence ID" value="EVEC_0000529001-mRNA-1"/>
    <property type="gene ID" value="EVEC_0000529001"/>
</dbReference>
<evidence type="ECO:0000313" key="1">
    <source>
        <dbReference type="EMBL" id="VDD90170.1"/>
    </source>
</evidence>
<dbReference type="EMBL" id="UXUI01008001">
    <property type="protein sequence ID" value="VDD90170.1"/>
    <property type="molecule type" value="Genomic_DNA"/>
</dbReference>
<dbReference type="Proteomes" id="UP000274131">
    <property type="component" value="Unassembled WGS sequence"/>
</dbReference>
<accession>A0A0N4V512</accession>
<dbReference type="AlphaFoldDB" id="A0A0N4V512"/>
<sequence length="170" mass="19122">MVSYVGNWFYIEEKDLMGNLKCSLVAMMISEDPEASVKHYFYRLLPRQELASQRVHETECIFKIEDTDLKNEGVDVIGADAVLSASASPCPQVCCLILQRCPLSAGLGLHYLHAFSRRALRPQCWHAVVWLVNVHSGNMGFGNPRLKELMMMFSISLSTRRKADVALACN</sequence>
<keyword evidence="2" id="KW-1185">Reference proteome</keyword>
<reference evidence="1 2" key="2">
    <citation type="submission" date="2018-10" db="EMBL/GenBank/DDBJ databases">
        <authorList>
            <consortium name="Pathogen Informatics"/>
        </authorList>
    </citation>
    <scope>NUCLEOTIDE SEQUENCE [LARGE SCALE GENOMIC DNA]</scope>
</reference>
<reference evidence="3" key="1">
    <citation type="submission" date="2017-02" db="UniProtKB">
        <authorList>
            <consortium name="WormBaseParasite"/>
        </authorList>
    </citation>
    <scope>IDENTIFICATION</scope>
</reference>
<evidence type="ECO:0000313" key="3">
    <source>
        <dbReference type="WBParaSite" id="EVEC_0000529001-mRNA-1"/>
    </source>
</evidence>